<reference evidence="4 5" key="1">
    <citation type="submission" date="2017-11" db="EMBL/GenBank/DDBJ databases">
        <title>De novo assembly and phasing of dikaryotic genomes from two isolates of Puccinia coronata f. sp. avenae, the causal agent of oat crown rust.</title>
        <authorList>
            <person name="Miller M.E."/>
            <person name="Zhang Y."/>
            <person name="Omidvar V."/>
            <person name="Sperschneider J."/>
            <person name="Schwessinger B."/>
            <person name="Raley C."/>
            <person name="Palmer J.M."/>
            <person name="Garnica D."/>
            <person name="Upadhyaya N."/>
            <person name="Rathjen J."/>
            <person name="Taylor J.M."/>
            <person name="Park R.F."/>
            <person name="Dodds P.N."/>
            <person name="Hirsch C.D."/>
            <person name="Kianian S.F."/>
            <person name="Figueroa M."/>
        </authorList>
    </citation>
    <scope>NUCLEOTIDE SEQUENCE [LARGE SCALE GENOMIC DNA]</scope>
    <source>
        <strain evidence="2">12NC29</strain>
        <strain evidence="3">12SD80</strain>
    </source>
</reference>
<feature type="region of interest" description="Disordered" evidence="1">
    <location>
        <begin position="76"/>
        <end position="109"/>
    </location>
</feature>
<evidence type="ECO:0000313" key="2">
    <source>
        <dbReference type="EMBL" id="PLW27267.1"/>
    </source>
</evidence>
<name>A0A2N5V3E0_9BASI</name>
<gene>
    <name evidence="2" type="ORF">PCANC_24814</name>
    <name evidence="3" type="ORF">PCASD_11476</name>
</gene>
<accession>A0A2N5V3E0</accession>
<protein>
    <submittedName>
        <fullName evidence="3">Uncharacterized protein</fullName>
    </submittedName>
</protein>
<dbReference type="Proteomes" id="UP000235388">
    <property type="component" value="Unassembled WGS sequence"/>
</dbReference>
<feature type="compositionally biased region" description="Basic and acidic residues" evidence="1">
    <location>
        <begin position="76"/>
        <end position="88"/>
    </location>
</feature>
<comment type="caution">
    <text evidence="3">The sequence shown here is derived from an EMBL/GenBank/DDBJ whole genome shotgun (WGS) entry which is preliminary data.</text>
</comment>
<evidence type="ECO:0000313" key="4">
    <source>
        <dbReference type="Proteomes" id="UP000235388"/>
    </source>
</evidence>
<dbReference type="EMBL" id="PGCJ01000495">
    <property type="protein sequence ID" value="PLW27267.1"/>
    <property type="molecule type" value="Genomic_DNA"/>
</dbReference>
<dbReference type="OrthoDB" id="10617875at2759"/>
<evidence type="ECO:0000313" key="3">
    <source>
        <dbReference type="EMBL" id="PLW44525.1"/>
    </source>
</evidence>
<sequence>MAGALKVKDVCKSKILDLLSIPRPPKAFQLTSSIPPGSMKGSLLKGGLLPIKKFSDKHWEKATKAYDLDFLIKNKLDSEPNNHDDDSNYGRSIDLEAESSSNDDKEEDK</sequence>
<dbReference type="AlphaFoldDB" id="A0A2N5V3E0"/>
<keyword evidence="4" id="KW-1185">Reference proteome</keyword>
<evidence type="ECO:0000313" key="5">
    <source>
        <dbReference type="Proteomes" id="UP000235392"/>
    </source>
</evidence>
<organism evidence="3 5">
    <name type="scientific">Puccinia coronata f. sp. avenae</name>
    <dbReference type="NCBI Taxonomy" id="200324"/>
    <lineage>
        <taxon>Eukaryota</taxon>
        <taxon>Fungi</taxon>
        <taxon>Dikarya</taxon>
        <taxon>Basidiomycota</taxon>
        <taxon>Pucciniomycotina</taxon>
        <taxon>Pucciniomycetes</taxon>
        <taxon>Pucciniales</taxon>
        <taxon>Pucciniaceae</taxon>
        <taxon>Puccinia</taxon>
    </lineage>
</organism>
<dbReference type="Proteomes" id="UP000235392">
    <property type="component" value="Unassembled WGS sequence"/>
</dbReference>
<dbReference type="EMBL" id="PGCI01000057">
    <property type="protein sequence ID" value="PLW44525.1"/>
    <property type="molecule type" value="Genomic_DNA"/>
</dbReference>
<proteinExistence type="predicted"/>
<evidence type="ECO:0000256" key="1">
    <source>
        <dbReference type="SAM" id="MobiDB-lite"/>
    </source>
</evidence>